<evidence type="ECO:0000313" key="12">
    <source>
        <dbReference type="EMBL" id="KAF9895164.1"/>
    </source>
</evidence>
<evidence type="ECO:0000256" key="6">
    <source>
        <dbReference type="ARBA" id="ARBA00022801"/>
    </source>
</evidence>
<dbReference type="GO" id="GO:0000272">
    <property type="term" value="P:polysaccharide catabolic process"/>
    <property type="evidence" value="ECO:0007669"/>
    <property type="project" value="UniProtKB-KW"/>
</dbReference>
<comment type="similarity">
    <text evidence="3 11">Belongs to the glycosyl hydrolase 75 family.</text>
</comment>
<proteinExistence type="inferred from homology"/>
<dbReference type="Proteomes" id="UP001194746">
    <property type="component" value="Unassembled WGS sequence"/>
</dbReference>
<evidence type="ECO:0000256" key="8">
    <source>
        <dbReference type="ARBA" id="ARBA00023295"/>
    </source>
</evidence>
<evidence type="ECO:0000256" key="11">
    <source>
        <dbReference type="RuleBase" id="RU361208"/>
    </source>
</evidence>
<gene>
    <name evidence="12" type="ORF">FE257_000066</name>
</gene>
<comment type="caution">
    <text evidence="12">The sequence shown here is derived from an EMBL/GenBank/DDBJ whole genome shotgun (WGS) entry which is preliminary data.</text>
</comment>
<keyword evidence="6 11" id="KW-0378">Hydrolase</keyword>
<dbReference type="InterPro" id="IPR009939">
    <property type="entry name" value="Chitosanase_fungal"/>
</dbReference>
<reference evidence="12" key="1">
    <citation type="journal article" date="2019" name="Beilstein J. Org. Chem.">
        <title>Nanangenines: drimane sesquiterpenoids as the dominant metabolite cohort of a novel Australian fungus, Aspergillus nanangensis.</title>
        <authorList>
            <person name="Lacey H.J."/>
            <person name="Gilchrist C.L.M."/>
            <person name="Crombie A."/>
            <person name="Kalaitzis J.A."/>
            <person name="Vuong D."/>
            <person name="Rutledge P.J."/>
            <person name="Turner P."/>
            <person name="Pitt J.I."/>
            <person name="Lacey E."/>
            <person name="Chooi Y.H."/>
            <person name="Piggott A.M."/>
        </authorList>
    </citation>
    <scope>NUCLEOTIDE SEQUENCE</scope>
    <source>
        <strain evidence="12">MST-FP2251</strain>
    </source>
</reference>
<dbReference type="Pfam" id="PF07335">
    <property type="entry name" value="Glyco_hydro_75"/>
    <property type="match status" value="1"/>
</dbReference>
<organism evidence="12 13">
    <name type="scientific">Aspergillus nanangensis</name>
    <dbReference type="NCBI Taxonomy" id="2582783"/>
    <lineage>
        <taxon>Eukaryota</taxon>
        <taxon>Fungi</taxon>
        <taxon>Dikarya</taxon>
        <taxon>Ascomycota</taxon>
        <taxon>Pezizomycotina</taxon>
        <taxon>Eurotiomycetes</taxon>
        <taxon>Eurotiomycetidae</taxon>
        <taxon>Eurotiales</taxon>
        <taxon>Aspergillaceae</taxon>
        <taxon>Aspergillus</taxon>
        <taxon>Aspergillus subgen. Circumdati</taxon>
    </lineage>
</organism>
<evidence type="ECO:0000256" key="5">
    <source>
        <dbReference type="ARBA" id="ARBA00022729"/>
    </source>
</evidence>
<name>A0AAD4CYT3_ASPNN</name>
<evidence type="ECO:0000256" key="7">
    <source>
        <dbReference type="ARBA" id="ARBA00023277"/>
    </source>
</evidence>
<dbReference type="GO" id="GO:0016977">
    <property type="term" value="F:chitosanase activity"/>
    <property type="evidence" value="ECO:0007669"/>
    <property type="project" value="UniProtKB-EC"/>
</dbReference>
<evidence type="ECO:0000256" key="1">
    <source>
        <dbReference type="ARBA" id="ARBA00000405"/>
    </source>
</evidence>
<keyword evidence="5" id="KW-0732">Signal</keyword>
<keyword evidence="13" id="KW-1185">Reference proteome</keyword>
<dbReference type="AlphaFoldDB" id="A0AAD4CYT3"/>
<dbReference type="GO" id="GO:0005576">
    <property type="term" value="C:extracellular region"/>
    <property type="evidence" value="ECO:0007669"/>
    <property type="project" value="UniProtKB-SubCell"/>
</dbReference>
<sequence>MNYLKGMALVATLVSSYRIPDNLQEIYDNYKSRECNNKLATGFLDGGSRDSPHPMSYCGDIDGAIYLHTSRHGGSYANMDIDCDGANNAAGVCGDDQSGQSQTAFVEDVAQYGIADLDAHIHPYVVFGNQDIFDPQQYGMEPLSVMAVVCNRKLFYGIWGDINGANSTGEASLSMGQLCFPNASISGDHGHQAQDVLYLGFIGGNAVPGRNASWNAENVHEFEKSIKPLGDELVAGLHV</sequence>
<accession>A0AAD4CYT3</accession>
<comment type="catalytic activity">
    <reaction evidence="1 11">
        <text>Endohydrolysis of beta-(1-&gt;4)-linkages between D-glucosamine residues in a partly acetylated chitosan.</text>
        <dbReference type="EC" id="3.2.1.132"/>
    </reaction>
</comment>
<dbReference type="PANTHER" id="PTHR42061">
    <property type="entry name" value="ENDO-CHITOSANASE"/>
    <property type="match status" value="1"/>
</dbReference>
<keyword evidence="8 11" id="KW-0326">Glycosidase</keyword>
<dbReference type="EC" id="3.2.1.132" evidence="11"/>
<evidence type="ECO:0000256" key="9">
    <source>
        <dbReference type="ARBA" id="ARBA00023326"/>
    </source>
</evidence>
<dbReference type="PANTHER" id="PTHR42061:SF9">
    <property type="entry name" value="ENDO-CHITOSANASE"/>
    <property type="match status" value="1"/>
</dbReference>
<evidence type="ECO:0000313" key="13">
    <source>
        <dbReference type="Proteomes" id="UP001194746"/>
    </source>
</evidence>
<keyword evidence="4" id="KW-0964">Secreted</keyword>
<evidence type="ECO:0000256" key="3">
    <source>
        <dbReference type="ARBA" id="ARBA00007799"/>
    </source>
</evidence>
<evidence type="ECO:0000256" key="4">
    <source>
        <dbReference type="ARBA" id="ARBA00022525"/>
    </source>
</evidence>
<keyword evidence="7" id="KW-0119">Carbohydrate metabolism</keyword>
<evidence type="ECO:0000256" key="10">
    <source>
        <dbReference type="ARBA" id="ARBA00029386"/>
    </source>
</evidence>
<comment type="subcellular location">
    <subcellularLocation>
        <location evidence="2 11">Secreted</location>
    </subcellularLocation>
</comment>
<protein>
    <recommendedName>
        <fullName evidence="11">Endo-chitosanase</fullName>
        <ecNumber evidence="11">3.2.1.132</ecNumber>
    </recommendedName>
</protein>
<evidence type="ECO:0000256" key="2">
    <source>
        <dbReference type="ARBA" id="ARBA00004613"/>
    </source>
</evidence>
<comment type="function">
    <text evidence="10">Chitosanase catalyzing the endo-type cleavage of chitosan, the deacylated form of chitin. Chitosanase may be crucial in the degradation of the deacetylated portion of chitin in the fungal cell wall. Chitoolisaccharides produced by the hydrolysis of partially N-acetylated chitosan are known to have many biological activities, including antibacterial activity, immune-enhancing effects, and elicitor activity.</text>
</comment>
<keyword evidence="9 11" id="KW-0624">Polysaccharide degradation</keyword>
<dbReference type="EMBL" id="VCAU01000001">
    <property type="protein sequence ID" value="KAF9895164.1"/>
    <property type="molecule type" value="Genomic_DNA"/>
</dbReference>
<reference evidence="12" key="2">
    <citation type="submission" date="2020-02" db="EMBL/GenBank/DDBJ databases">
        <authorList>
            <person name="Gilchrist C.L.M."/>
            <person name="Chooi Y.-H."/>
        </authorList>
    </citation>
    <scope>NUCLEOTIDE SEQUENCE</scope>
    <source>
        <strain evidence="12">MST-FP2251</strain>
    </source>
</reference>